<evidence type="ECO:0000313" key="2">
    <source>
        <dbReference type="EMBL" id="OKL60914.1"/>
    </source>
</evidence>
<evidence type="ECO:0000313" key="3">
    <source>
        <dbReference type="Proteomes" id="UP000214365"/>
    </source>
</evidence>
<organism evidence="2 3">
    <name type="scientific">Talaromyces atroroseus</name>
    <dbReference type="NCBI Taxonomy" id="1441469"/>
    <lineage>
        <taxon>Eukaryota</taxon>
        <taxon>Fungi</taxon>
        <taxon>Dikarya</taxon>
        <taxon>Ascomycota</taxon>
        <taxon>Pezizomycotina</taxon>
        <taxon>Eurotiomycetes</taxon>
        <taxon>Eurotiomycetidae</taxon>
        <taxon>Eurotiales</taxon>
        <taxon>Trichocomaceae</taxon>
        <taxon>Talaromyces</taxon>
        <taxon>Talaromyces sect. Trachyspermi</taxon>
    </lineage>
</organism>
<keyword evidence="3" id="KW-1185">Reference proteome</keyword>
<comment type="caution">
    <text evidence="2">The sequence shown here is derived from an EMBL/GenBank/DDBJ whole genome shotgun (WGS) entry which is preliminary data.</text>
</comment>
<name>A0A225ARC1_TALAT</name>
<gene>
    <name evidence="2" type="ORF">UA08_03564</name>
</gene>
<protein>
    <submittedName>
        <fullName evidence="2">Uncharacterized protein</fullName>
    </submittedName>
</protein>
<dbReference type="Proteomes" id="UP000214365">
    <property type="component" value="Unassembled WGS sequence"/>
</dbReference>
<dbReference type="OrthoDB" id="4227371at2759"/>
<dbReference type="EMBL" id="LFMY01000004">
    <property type="protein sequence ID" value="OKL60914.1"/>
    <property type="molecule type" value="Genomic_DNA"/>
</dbReference>
<dbReference type="AlphaFoldDB" id="A0A225ARC1"/>
<feature type="compositionally biased region" description="Polar residues" evidence="1">
    <location>
        <begin position="128"/>
        <end position="137"/>
    </location>
</feature>
<evidence type="ECO:0000256" key="1">
    <source>
        <dbReference type="SAM" id="MobiDB-lite"/>
    </source>
</evidence>
<accession>A0A225ARC1</accession>
<dbReference type="RefSeq" id="XP_020121035.1">
    <property type="nucleotide sequence ID" value="XM_020265878.1"/>
</dbReference>
<feature type="region of interest" description="Disordered" evidence="1">
    <location>
        <begin position="155"/>
        <end position="201"/>
    </location>
</feature>
<dbReference type="GeneID" id="31003319"/>
<reference evidence="2 3" key="1">
    <citation type="submission" date="2015-06" db="EMBL/GenBank/DDBJ databases">
        <title>Talaromyces atroroseus IBT 11181 draft genome.</title>
        <authorList>
            <person name="Rasmussen K.B."/>
            <person name="Rasmussen S."/>
            <person name="Petersen B."/>
            <person name="Sicheritz-Ponten T."/>
            <person name="Mortensen U.H."/>
            <person name="Thrane U."/>
        </authorList>
    </citation>
    <scope>NUCLEOTIDE SEQUENCE [LARGE SCALE GENOMIC DNA]</scope>
    <source>
        <strain evidence="2 3">IBT 11181</strain>
    </source>
</reference>
<feature type="region of interest" description="Disordered" evidence="1">
    <location>
        <begin position="99"/>
        <end position="137"/>
    </location>
</feature>
<feature type="compositionally biased region" description="Acidic residues" evidence="1">
    <location>
        <begin position="101"/>
        <end position="118"/>
    </location>
</feature>
<sequence>MRTTDVCQSYLYCVEQDWQQENLPASTAINPDTDDDIDTTVDGNEEIASLWNHTTGKPISSGDCIVMKPEDPNTHPLPKWDIMKMQWCLQKAAAIDGTADVYDDNDDDDDNFREDEDDARTGEEFRSSAPTSVSSPKATTVIGANASLDIIGEPSTDLLGQRGMKLASNQDIPPGASGDPAPERCENAPTGDTLMTGVRAD</sequence>
<proteinExistence type="predicted"/>